<dbReference type="WBParaSite" id="SMUV_0001118901-mRNA-1">
    <property type="protein sequence ID" value="SMUV_0001118901-mRNA-1"/>
    <property type="gene ID" value="SMUV_0001118901"/>
</dbReference>
<keyword evidence="1" id="KW-1185">Reference proteome</keyword>
<proteinExistence type="predicted"/>
<evidence type="ECO:0000313" key="2">
    <source>
        <dbReference type="WBParaSite" id="SMUV_0001118901-mRNA-1"/>
    </source>
</evidence>
<dbReference type="AlphaFoldDB" id="A0A0N5B1M0"/>
<name>A0A0N5B1M0_9BILA</name>
<sequence>MPHSKRKRYRKEVQARDINYNHVMTSANTNLMKLSPCSKWLQSSIPKSMGRGKDSKNSSLGYCWRLHELL</sequence>
<organism evidence="1 2">
    <name type="scientific">Syphacia muris</name>
    <dbReference type="NCBI Taxonomy" id="451379"/>
    <lineage>
        <taxon>Eukaryota</taxon>
        <taxon>Metazoa</taxon>
        <taxon>Ecdysozoa</taxon>
        <taxon>Nematoda</taxon>
        <taxon>Chromadorea</taxon>
        <taxon>Rhabditida</taxon>
        <taxon>Spirurina</taxon>
        <taxon>Oxyuridomorpha</taxon>
        <taxon>Oxyuroidea</taxon>
        <taxon>Oxyuridae</taxon>
        <taxon>Syphacia</taxon>
    </lineage>
</organism>
<reference evidence="2" key="1">
    <citation type="submission" date="2017-02" db="UniProtKB">
        <authorList>
            <consortium name="WormBaseParasite"/>
        </authorList>
    </citation>
    <scope>IDENTIFICATION</scope>
</reference>
<dbReference type="Proteomes" id="UP000046393">
    <property type="component" value="Unplaced"/>
</dbReference>
<protein>
    <submittedName>
        <fullName evidence="2">Ovule protein</fullName>
    </submittedName>
</protein>
<evidence type="ECO:0000313" key="1">
    <source>
        <dbReference type="Proteomes" id="UP000046393"/>
    </source>
</evidence>
<accession>A0A0N5B1M0</accession>